<evidence type="ECO:0000256" key="1">
    <source>
        <dbReference type="SAM" id="MobiDB-lite"/>
    </source>
</evidence>
<sequence>MVSRLLLGCGAGTVGHALVERAREQGGTVHVVTLDPEQREFPQRDVTMTAADPADRAVLAGIGGPVTSVFIGTDSPQRNIAIARAAHEVFDSVPIVAYTGDEPTEADRETLAGLVETVLDPTTAFHEYTAESIVAEAPERARHLRSLLVRVEGELGVMLHDNPDPDAIASGIALATLARSVGIEANAYYFGDITHQENRALVNVLGLDSDLIELDDPAETEPLDAIALVDHSLPGVNDQLPEDTPIDVVIDHHPSPGPVEAHHLDVRYDIGSTSTMLVEYFDALEVEMDEELATALLFGIRTDTNDFSRGVSRLDFEAATTLQPHVDIDVLEQIERPTISPETFDTLARAISNSRVRDGICTTCIGTLRDRDALAQAADHLLNMEGVVATLIYGFVDGTIYISARARGTDLDIGGMLRDAFDQIGSAGGHAGMAGAQIPLGFLGEEIEDDEELLTEIIREVIDERFFEAISVRDEPEPRPPIGSNDWQPEAN</sequence>
<dbReference type="InterPro" id="IPR038763">
    <property type="entry name" value="DHH_sf"/>
</dbReference>
<dbReference type="GO" id="GO:0004427">
    <property type="term" value="F:inorganic diphosphate phosphatase activity"/>
    <property type="evidence" value="ECO:0007669"/>
    <property type="project" value="UniProtKB-EC"/>
</dbReference>
<dbReference type="Gene3D" id="3.40.50.720">
    <property type="entry name" value="NAD(P)-binding Rossmann-like Domain"/>
    <property type="match status" value="1"/>
</dbReference>
<evidence type="ECO:0000313" key="6">
    <source>
        <dbReference type="Proteomes" id="UP000075321"/>
    </source>
</evidence>
<evidence type="ECO:0000259" key="4">
    <source>
        <dbReference type="Pfam" id="PF02272"/>
    </source>
</evidence>
<dbReference type="SUPFAM" id="SSF51735">
    <property type="entry name" value="NAD(P)-binding Rossmann-fold domains"/>
    <property type="match status" value="1"/>
</dbReference>
<dbReference type="SUPFAM" id="SSF64182">
    <property type="entry name" value="DHH phosphoesterases"/>
    <property type="match status" value="1"/>
</dbReference>
<dbReference type="RefSeq" id="WP_084383705.1">
    <property type="nucleotide sequence ID" value="NZ_LTAZ01000005.1"/>
</dbReference>
<dbReference type="GO" id="GO:0006813">
    <property type="term" value="P:potassium ion transport"/>
    <property type="evidence" value="ECO:0007669"/>
    <property type="project" value="InterPro"/>
</dbReference>
<evidence type="ECO:0000313" key="5">
    <source>
        <dbReference type="EMBL" id="KYH25820.1"/>
    </source>
</evidence>
<proteinExistence type="predicted"/>
<dbReference type="EMBL" id="LTAZ01000005">
    <property type="protein sequence ID" value="KYH25820.1"/>
    <property type="molecule type" value="Genomic_DNA"/>
</dbReference>
<dbReference type="Pfam" id="PF01368">
    <property type="entry name" value="DHH"/>
    <property type="match status" value="1"/>
</dbReference>
<dbReference type="AlphaFoldDB" id="A0A151AE23"/>
<dbReference type="EC" id="3.6.1.1" evidence="5"/>
<feature type="domain" description="DHHA1" evidence="4">
    <location>
        <begin position="369"/>
        <end position="460"/>
    </location>
</feature>
<dbReference type="Pfam" id="PF02272">
    <property type="entry name" value="DHHA1"/>
    <property type="match status" value="1"/>
</dbReference>
<dbReference type="PANTHER" id="PTHR47618">
    <property type="entry name" value="BIFUNCTIONAL OLIGORIBONUCLEASE AND PAP PHOSPHATASE NRNA"/>
    <property type="match status" value="1"/>
</dbReference>
<dbReference type="PANTHER" id="PTHR47618:SF1">
    <property type="entry name" value="BIFUNCTIONAL OLIGORIBONUCLEASE AND PAP PHOSPHATASE NRNA"/>
    <property type="match status" value="1"/>
</dbReference>
<dbReference type="PATRIC" id="fig|1008153.3.peg.2546"/>
<dbReference type="InterPro" id="IPR003148">
    <property type="entry name" value="RCK_N"/>
</dbReference>
<dbReference type="Gene3D" id="3.90.1640.10">
    <property type="entry name" value="inorganic pyrophosphatase (n-terminal core)"/>
    <property type="match status" value="1"/>
</dbReference>
<dbReference type="Proteomes" id="UP000075321">
    <property type="component" value="Unassembled WGS sequence"/>
</dbReference>
<dbReference type="InterPro" id="IPR051319">
    <property type="entry name" value="Oligoribo/pAp-PDE_c-di-AMP_PDE"/>
</dbReference>
<dbReference type="OrthoDB" id="350705at2157"/>
<feature type="region of interest" description="Disordered" evidence="1">
    <location>
        <begin position="472"/>
        <end position="492"/>
    </location>
</feature>
<comment type="caution">
    <text evidence="5">The sequence shown here is derived from an EMBL/GenBank/DDBJ whole genome shotgun (WGS) entry which is preliminary data.</text>
</comment>
<dbReference type="InterPro" id="IPR003156">
    <property type="entry name" value="DHHA1_dom"/>
</dbReference>
<feature type="domain" description="RCK N-terminal" evidence="3">
    <location>
        <begin position="9"/>
        <end position="101"/>
    </location>
</feature>
<evidence type="ECO:0000259" key="3">
    <source>
        <dbReference type="Pfam" id="PF02254"/>
    </source>
</evidence>
<reference evidence="5 6" key="1">
    <citation type="submission" date="2016-02" db="EMBL/GenBank/DDBJ databases">
        <title>Genome sequence of Halalkalicoccus paucihalophilus DSM 24557.</title>
        <authorList>
            <person name="Poehlein A."/>
            <person name="Daniel R."/>
        </authorList>
    </citation>
    <scope>NUCLEOTIDE SEQUENCE [LARGE SCALE GENOMIC DNA]</scope>
    <source>
        <strain evidence="5 6">DSM 24557</strain>
    </source>
</reference>
<dbReference type="InterPro" id="IPR036291">
    <property type="entry name" value="NAD(P)-bd_dom_sf"/>
</dbReference>
<keyword evidence="6" id="KW-1185">Reference proteome</keyword>
<dbReference type="Pfam" id="PF02254">
    <property type="entry name" value="TrkA_N"/>
    <property type="match status" value="1"/>
</dbReference>
<dbReference type="GO" id="GO:0003676">
    <property type="term" value="F:nucleic acid binding"/>
    <property type="evidence" value="ECO:0007669"/>
    <property type="project" value="InterPro"/>
</dbReference>
<dbReference type="InterPro" id="IPR001667">
    <property type="entry name" value="DDH_dom"/>
</dbReference>
<evidence type="ECO:0000259" key="2">
    <source>
        <dbReference type="Pfam" id="PF01368"/>
    </source>
</evidence>
<feature type="domain" description="DDH" evidence="2">
    <location>
        <begin position="157"/>
        <end position="300"/>
    </location>
</feature>
<keyword evidence="5" id="KW-0378">Hydrolase</keyword>
<accession>A0A151AE23</accession>
<protein>
    <submittedName>
        <fullName evidence="5">Manganese-dependent inorganic pyrophosphatase</fullName>
        <ecNumber evidence="5">3.6.1.1</ecNumber>
    </submittedName>
</protein>
<organism evidence="5 6">
    <name type="scientific">Halalkalicoccus paucihalophilus</name>
    <dbReference type="NCBI Taxonomy" id="1008153"/>
    <lineage>
        <taxon>Archaea</taxon>
        <taxon>Methanobacteriati</taxon>
        <taxon>Methanobacteriota</taxon>
        <taxon>Stenosarchaea group</taxon>
        <taxon>Halobacteria</taxon>
        <taxon>Halobacteriales</taxon>
        <taxon>Halococcaceae</taxon>
        <taxon>Halalkalicoccus</taxon>
    </lineage>
</organism>
<name>A0A151AE23_9EURY</name>
<gene>
    <name evidence="5" type="primary">ppaC_2</name>
    <name evidence="5" type="ORF">HAPAU_24980</name>
</gene>